<reference evidence="2 3" key="1">
    <citation type="submission" date="2020-12" db="EMBL/GenBank/DDBJ databases">
        <title>FDA dAtabase for Regulatory Grade micrObial Sequences (FDA-ARGOS): Supporting development and validation of Infectious Disease Dx tests.</title>
        <authorList>
            <person name="Sproer C."/>
            <person name="Gronow S."/>
            <person name="Severitt S."/>
            <person name="Schroder I."/>
            <person name="Tallon L."/>
            <person name="Sadzewicz L."/>
            <person name="Zhao X."/>
            <person name="Boylan J."/>
            <person name="Ott S."/>
            <person name="Bowen H."/>
            <person name="Vavikolanu K."/>
            <person name="Mehta A."/>
            <person name="Aluvathingal J."/>
            <person name="Nadendla S."/>
            <person name="Lowell S."/>
            <person name="Myers T."/>
            <person name="Yan Y."/>
            <person name="Sichtig H."/>
        </authorList>
    </citation>
    <scope>NUCLEOTIDE SEQUENCE [LARGE SCALE GENOMIC DNA]</scope>
    <source>
        <strain evidence="2 3">FDAARGOS_1053</strain>
    </source>
</reference>
<evidence type="ECO:0000313" key="2">
    <source>
        <dbReference type="EMBL" id="QQB46810.1"/>
    </source>
</evidence>
<dbReference type="OrthoDB" id="5522492at2"/>
<dbReference type="RefSeq" id="WP_084037203.1">
    <property type="nucleotide sequence ID" value="NZ_CP066007.1"/>
</dbReference>
<sequence length="129" mass="14275">MPRSLLISIRPTFVEQILTGTKTVELRRKKPQLRPGAAVHIYATASVKAVVARAQLAGIVSLPPARLWEEVGEFFHYFAGCSIGHGLVLSCVEKLAEPVTMAELRECGIAVPQSWRYLPHRRRVTGEEG</sequence>
<accession>A0A7T4EG73</accession>
<evidence type="ECO:0000259" key="1">
    <source>
        <dbReference type="Pfam" id="PF04266"/>
    </source>
</evidence>
<organism evidence="2 3">
    <name type="scientific">Corynebacterium glucuronolyticum</name>
    <dbReference type="NCBI Taxonomy" id="39791"/>
    <lineage>
        <taxon>Bacteria</taxon>
        <taxon>Bacillati</taxon>
        <taxon>Actinomycetota</taxon>
        <taxon>Actinomycetes</taxon>
        <taxon>Mycobacteriales</taxon>
        <taxon>Corynebacteriaceae</taxon>
        <taxon>Corynebacterium</taxon>
    </lineage>
</organism>
<name>A0A7T4EG73_9CORY</name>
<dbReference type="AlphaFoldDB" id="A0A7T4EG73"/>
<proteinExistence type="predicted"/>
<dbReference type="EMBL" id="CP066007">
    <property type="protein sequence ID" value="QQB46810.1"/>
    <property type="molecule type" value="Genomic_DNA"/>
</dbReference>
<feature type="domain" description="ASCH" evidence="1">
    <location>
        <begin position="8"/>
        <end position="77"/>
    </location>
</feature>
<dbReference type="InterPro" id="IPR015947">
    <property type="entry name" value="PUA-like_sf"/>
</dbReference>
<evidence type="ECO:0000313" key="3">
    <source>
        <dbReference type="Proteomes" id="UP000596145"/>
    </source>
</evidence>
<dbReference type="SUPFAM" id="SSF88697">
    <property type="entry name" value="PUA domain-like"/>
    <property type="match status" value="1"/>
</dbReference>
<dbReference type="GeneID" id="92758830"/>
<dbReference type="InterPro" id="IPR007374">
    <property type="entry name" value="ASCH_domain"/>
</dbReference>
<dbReference type="Proteomes" id="UP000596145">
    <property type="component" value="Chromosome"/>
</dbReference>
<protein>
    <submittedName>
        <fullName evidence="2">ASCH domain-containing protein</fullName>
    </submittedName>
</protein>
<gene>
    <name evidence="2" type="ORF">I6I10_02430</name>
</gene>
<dbReference type="Pfam" id="PF04266">
    <property type="entry name" value="ASCH"/>
    <property type="match status" value="1"/>
</dbReference>
<dbReference type="Gene3D" id="2.30.130.30">
    <property type="entry name" value="Hypothetical protein"/>
    <property type="match status" value="1"/>
</dbReference>